<organism evidence="1 2">
    <name type="scientific">Erwinia aphidicola</name>
    <dbReference type="NCBI Taxonomy" id="68334"/>
    <lineage>
        <taxon>Bacteria</taxon>
        <taxon>Pseudomonadati</taxon>
        <taxon>Pseudomonadota</taxon>
        <taxon>Gammaproteobacteria</taxon>
        <taxon>Enterobacterales</taxon>
        <taxon>Erwiniaceae</taxon>
        <taxon>Erwinia</taxon>
    </lineage>
</organism>
<comment type="caution">
    <text evidence="1">The sequence shown here is derived from an EMBL/GenBank/DDBJ whole genome shotgun (WGS) entry which is preliminary data.</text>
</comment>
<proteinExistence type="predicted"/>
<sequence>MHYLWESSQGTQREVNSDAGVIFQNQQVLVSALVDGAEGKQRGGNEFANFWANCIVRESANYVTSRPPNQRQDSAVIELLIHNHRFLRHQYLLHKASYVLLILNKISGEFTTFHCGDCLAGLLNDVGVIEWIINPHNCAIQLEQMGERSCDAYRHTLTRCLNARRFIKPEINHHQLTLGRRIILASDGFRFNERTDDASSLILDPEQGHNSINSDCDNFISTKSR</sequence>
<name>A0ABU8DNE8_ERWAP</name>
<dbReference type="Proteomes" id="UP001306592">
    <property type="component" value="Unassembled WGS sequence"/>
</dbReference>
<dbReference type="EMBL" id="JBANEI010000020">
    <property type="protein sequence ID" value="MEI2684084.1"/>
    <property type="molecule type" value="Genomic_DNA"/>
</dbReference>
<dbReference type="RefSeq" id="WP_230049708.1">
    <property type="nucleotide sequence ID" value="NZ_CAKKMT010000006.1"/>
</dbReference>
<evidence type="ECO:0000313" key="1">
    <source>
        <dbReference type="EMBL" id="MEI2684084.1"/>
    </source>
</evidence>
<reference evidence="1 2" key="1">
    <citation type="submission" date="2024-02" db="EMBL/GenBank/DDBJ databases">
        <title>First report Erwinia aphidicola in onion in Chile.</title>
        <authorList>
            <person name="Valenzuela M."/>
            <person name="Pena M."/>
            <person name="Dutta B."/>
        </authorList>
    </citation>
    <scope>NUCLEOTIDE SEQUENCE [LARGE SCALE GENOMIC DNA]</scope>
    <source>
        <strain evidence="1 2">QCJ3A</strain>
    </source>
</reference>
<gene>
    <name evidence="1" type="ORF">V8N49_20805</name>
</gene>
<dbReference type="Gene3D" id="3.60.40.10">
    <property type="entry name" value="PPM-type phosphatase domain"/>
    <property type="match status" value="1"/>
</dbReference>
<dbReference type="InterPro" id="IPR036457">
    <property type="entry name" value="PPM-type-like_dom_sf"/>
</dbReference>
<keyword evidence="2" id="KW-1185">Reference proteome</keyword>
<accession>A0ABU8DNE8</accession>
<evidence type="ECO:0000313" key="2">
    <source>
        <dbReference type="Proteomes" id="UP001306592"/>
    </source>
</evidence>
<dbReference type="SUPFAM" id="SSF81606">
    <property type="entry name" value="PP2C-like"/>
    <property type="match status" value="1"/>
</dbReference>
<protein>
    <recommendedName>
        <fullName evidence="3">Serine/threonine protein phosphatase PrpC</fullName>
    </recommendedName>
</protein>
<evidence type="ECO:0008006" key="3">
    <source>
        <dbReference type="Google" id="ProtNLM"/>
    </source>
</evidence>